<dbReference type="OrthoDB" id="3194831at2"/>
<dbReference type="AlphaFoldDB" id="A0A4R6Y961"/>
<evidence type="ECO:0000313" key="2">
    <source>
        <dbReference type="Proteomes" id="UP000294480"/>
    </source>
</evidence>
<protein>
    <recommendedName>
        <fullName evidence="3">Histidine kinase/DNA gyrase B/HSP90-like ATPase</fullName>
    </recommendedName>
</protein>
<name>A0A4R6Y961_9BURK</name>
<evidence type="ECO:0008006" key="3">
    <source>
        <dbReference type="Google" id="ProtNLM"/>
    </source>
</evidence>
<sequence>MALCKMMTVPRSLSLQNAIDFCNTFWDISDEVDEIVFDFRFLEHIEPFGMAYVSSQISEVYKCQSKRGVRFKAQNYKEKSYLAHMGFFKAFGLDFGKSPGQAGGSSSYLPLTIINIEDIKKEAFEKGEAIGNLIEAKSSSLARMLIRADSGELFDTLTYSLREVMRNVVEHSNSSVLEFCAQFWPTKNKVEIVVLDLGVGIKNSLSNNPYLSMSCDRDALQLSLLPGVSGKMYKGVKKNHNDVWQNSGFGLYMTSRIARTGGEFFIASGKSGLLLKLGQKINFDLVGFSGTVLRMVINTSSLKDLKSQLKKFKNEGYCIASELKNWECIESSVASMMLSRDFLEIV</sequence>
<reference evidence="1 2" key="1">
    <citation type="submission" date="2019-03" db="EMBL/GenBank/DDBJ databases">
        <title>Genomic Encyclopedia of Type Strains, Phase IV (KMG-IV): sequencing the most valuable type-strain genomes for metagenomic binning, comparative biology and taxonomic classification.</title>
        <authorList>
            <person name="Goeker M."/>
        </authorList>
    </citation>
    <scope>NUCLEOTIDE SEQUENCE [LARGE SCALE GENOMIC DNA]</scope>
    <source>
        <strain evidence="1 2">DSM 102852</strain>
    </source>
</reference>
<keyword evidence="2" id="KW-1185">Reference proteome</keyword>
<dbReference type="EMBL" id="SNZE01000006">
    <property type="protein sequence ID" value="TDR31968.1"/>
    <property type="molecule type" value="Genomic_DNA"/>
</dbReference>
<organism evidence="1 2">
    <name type="scientific">Hydromonas duriensis</name>
    <dbReference type="NCBI Taxonomy" id="1527608"/>
    <lineage>
        <taxon>Bacteria</taxon>
        <taxon>Pseudomonadati</taxon>
        <taxon>Pseudomonadota</taxon>
        <taxon>Betaproteobacteria</taxon>
        <taxon>Burkholderiales</taxon>
        <taxon>Burkholderiaceae</taxon>
        <taxon>Hydromonas</taxon>
    </lineage>
</organism>
<gene>
    <name evidence="1" type="ORF">DFR44_10631</name>
</gene>
<dbReference type="InterPro" id="IPR036890">
    <property type="entry name" value="HATPase_C_sf"/>
</dbReference>
<dbReference type="Gene3D" id="3.30.565.10">
    <property type="entry name" value="Histidine kinase-like ATPase, C-terminal domain"/>
    <property type="match status" value="1"/>
</dbReference>
<evidence type="ECO:0000313" key="1">
    <source>
        <dbReference type="EMBL" id="TDR31968.1"/>
    </source>
</evidence>
<comment type="caution">
    <text evidence="1">The sequence shown here is derived from an EMBL/GenBank/DDBJ whole genome shotgun (WGS) entry which is preliminary data.</text>
</comment>
<accession>A0A4R6Y961</accession>
<dbReference type="SUPFAM" id="SSF55874">
    <property type="entry name" value="ATPase domain of HSP90 chaperone/DNA topoisomerase II/histidine kinase"/>
    <property type="match status" value="1"/>
</dbReference>
<dbReference type="Proteomes" id="UP000294480">
    <property type="component" value="Unassembled WGS sequence"/>
</dbReference>
<dbReference type="RefSeq" id="WP_133619409.1">
    <property type="nucleotide sequence ID" value="NZ_SNZE01000006.1"/>
</dbReference>
<proteinExistence type="predicted"/>